<evidence type="ECO:0000256" key="5">
    <source>
        <dbReference type="ARBA" id="ARBA00022856"/>
    </source>
</evidence>
<evidence type="ECO:0000313" key="11">
    <source>
        <dbReference type="EMBL" id="SOH94306.1"/>
    </source>
</evidence>
<reference evidence="12" key="1">
    <citation type="submission" date="2017-09" db="EMBL/GenBank/DDBJ databases">
        <authorList>
            <person name="Varghese N."/>
            <person name="Submissions S."/>
        </authorList>
    </citation>
    <scope>NUCLEOTIDE SEQUENCE [LARGE SCALE GENOMIC DNA]</scope>
    <source>
        <strain evidence="12">C7</strain>
    </source>
</reference>
<dbReference type="GO" id="GO:0071916">
    <property type="term" value="F:dipeptide transmembrane transporter activity"/>
    <property type="evidence" value="ECO:0007669"/>
    <property type="project" value="TreeGrafter"/>
</dbReference>
<keyword evidence="3" id="KW-1003">Cell membrane</keyword>
<keyword evidence="4 9" id="KW-0812">Transmembrane</keyword>
<dbReference type="GO" id="GO:0005886">
    <property type="term" value="C:plasma membrane"/>
    <property type="evidence" value="ECO:0007669"/>
    <property type="project" value="UniProtKB-SubCell"/>
</dbReference>
<dbReference type="Pfam" id="PF00528">
    <property type="entry name" value="BPD_transp_1"/>
    <property type="match status" value="1"/>
</dbReference>
<dbReference type="InterPro" id="IPR050366">
    <property type="entry name" value="BP-dependent_transpt_permease"/>
</dbReference>
<keyword evidence="8 9" id="KW-0472">Membrane</keyword>
<feature type="transmembrane region" description="Helical" evidence="9">
    <location>
        <begin position="122"/>
        <end position="147"/>
    </location>
</feature>
<dbReference type="InterPro" id="IPR025966">
    <property type="entry name" value="OppC_N"/>
</dbReference>
<dbReference type="AlphaFoldDB" id="A0A2C9CSH6"/>
<evidence type="ECO:0000256" key="6">
    <source>
        <dbReference type="ARBA" id="ARBA00022927"/>
    </source>
</evidence>
<feature type="transmembrane region" description="Helical" evidence="9">
    <location>
        <begin position="228"/>
        <end position="253"/>
    </location>
</feature>
<evidence type="ECO:0000256" key="3">
    <source>
        <dbReference type="ARBA" id="ARBA00022475"/>
    </source>
</evidence>
<accession>A0A2C9CSH6</accession>
<protein>
    <submittedName>
        <fullName evidence="11">Peptide/nickel transport system permease protein</fullName>
    </submittedName>
</protein>
<comment type="similarity">
    <text evidence="9">Belongs to the binding-protein-dependent transport system permease family.</text>
</comment>
<evidence type="ECO:0000259" key="10">
    <source>
        <dbReference type="PROSITE" id="PS50928"/>
    </source>
</evidence>
<dbReference type="EMBL" id="OCTN01000004">
    <property type="protein sequence ID" value="SOH94306.1"/>
    <property type="molecule type" value="Genomic_DNA"/>
</dbReference>
<dbReference type="Gene3D" id="1.10.3720.10">
    <property type="entry name" value="MetI-like"/>
    <property type="match status" value="1"/>
</dbReference>
<dbReference type="GO" id="GO:0015031">
    <property type="term" value="P:protein transport"/>
    <property type="evidence" value="ECO:0007669"/>
    <property type="project" value="UniProtKB-KW"/>
</dbReference>
<dbReference type="SUPFAM" id="SSF161098">
    <property type="entry name" value="MetI-like"/>
    <property type="match status" value="1"/>
</dbReference>
<keyword evidence="7 9" id="KW-1133">Transmembrane helix</keyword>
<feature type="transmembrane region" description="Helical" evidence="9">
    <location>
        <begin position="167"/>
        <end position="194"/>
    </location>
</feature>
<sequence>MPQAIEPMGTASTDQTAAALLPHLATAPRRSGLIAMLGRAGNAFWRVPRESNYAKVGLIIYLIFALTAIFADQLVHYEPLEILFADNYQLRRNLPPTTDHWLGTSYSGRDIYSQLVMGTRSALAVGLTAAICVVAIGTLVGLVAGYFGGWIDNLLMRLADIALGIPFLPFVIVLASFMGAAQSNVVLGIALLLWPNSARVIRSQVMSLRERAFIEAARVTGAGKWRILFVHIAPNVLALSFLYTSVAVGWAILTEASVSFLGFGPSDTVSWGYMLQDAYASQALGRGQYNWFIPPGLCIVFVVMAGFFISRGYEEVLFPKLKG</sequence>
<evidence type="ECO:0000256" key="2">
    <source>
        <dbReference type="ARBA" id="ARBA00022448"/>
    </source>
</evidence>
<evidence type="ECO:0000256" key="9">
    <source>
        <dbReference type="RuleBase" id="RU363032"/>
    </source>
</evidence>
<dbReference type="PROSITE" id="PS50928">
    <property type="entry name" value="ABC_TM1"/>
    <property type="match status" value="1"/>
</dbReference>
<dbReference type="PANTHER" id="PTHR43386">
    <property type="entry name" value="OLIGOPEPTIDE TRANSPORT SYSTEM PERMEASE PROTEIN APPC"/>
    <property type="match status" value="1"/>
</dbReference>
<keyword evidence="5" id="KW-0571">Peptide transport</keyword>
<dbReference type="InterPro" id="IPR035906">
    <property type="entry name" value="MetI-like_sf"/>
</dbReference>
<comment type="subcellular location">
    <subcellularLocation>
        <location evidence="1 9">Cell membrane</location>
        <topology evidence="1 9">Multi-pass membrane protein</topology>
    </subcellularLocation>
</comment>
<evidence type="ECO:0000256" key="1">
    <source>
        <dbReference type="ARBA" id="ARBA00004651"/>
    </source>
</evidence>
<dbReference type="PANTHER" id="PTHR43386:SF1">
    <property type="entry name" value="D,D-DIPEPTIDE TRANSPORT SYSTEM PERMEASE PROTEIN DDPC-RELATED"/>
    <property type="match status" value="1"/>
</dbReference>
<dbReference type="RefSeq" id="WP_245851573.1">
    <property type="nucleotide sequence ID" value="NZ_OCTN01000004.1"/>
</dbReference>
<dbReference type="InterPro" id="IPR000515">
    <property type="entry name" value="MetI-like"/>
</dbReference>
<dbReference type="Proteomes" id="UP000220034">
    <property type="component" value="Unassembled WGS sequence"/>
</dbReference>
<evidence type="ECO:0000313" key="12">
    <source>
        <dbReference type="Proteomes" id="UP000220034"/>
    </source>
</evidence>
<evidence type="ECO:0000256" key="4">
    <source>
        <dbReference type="ARBA" id="ARBA00022692"/>
    </source>
</evidence>
<evidence type="ECO:0000256" key="7">
    <source>
        <dbReference type="ARBA" id="ARBA00022989"/>
    </source>
</evidence>
<keyword evidence="12" id="KW-1185">Reference proteome</keyword>
<feature type="transmembrane region" description="Helical" evidence="9">
    <location>
        <begin position="291"/>
        <end position="310"/>
    </location>
</feature>
<proteinExistence type="inferred from homology"/>
<gene>
    <name evidence="11" type="ORF">SAMN06273572_1044</name>
</gene>
<feature type="domain" description="ABC transmembrane type-1" evidence="10">
    <location>
        <begin position="119"/>
        <end position="310"/>
    </location>
</feature>
<dbReference type="CDD" id="cd06261">
    <property type="entry name" value="TM_PBP2"/>
    <property type="match status" value="1"/>
</dbReference>
<organism evidence="11 12">
    <name type="scientific">Pontivivens marinum</name>
    <dbReference type="NCBI Taxonomy" id="1690039"/>
    <lineage>
        <taxon>Bacteria</taxon>
        <taxon>Pseudomonadati</taxon>
        <taxon>Pseudomonadota</taxon>
        <taxon>Alphaproteobacteria</taxon>
        <taxon>Rhodobacterales</taxon>
        <taxon>Paracoccaceae</taxon>
        <taxon>Pontivivens</taxon>
    </lineage>
</organism>
<feature type="transmembrane region" description="Helical" evidence="9">
    <location>
        <begin position="53"/>
        <end position="71"/>
    </location>
</feature>
<keyword evidence="2 9" id="KW-0813">Transport</keyword>
<dbReference type="Pfam" id="PF12911">
    <property type="entry name" value="OppC_N"/>
    <property type="match status" value="1"/>
</dbReference>
<evidence type="ECO:0000256" key="8">
    <source>
        <dbReference type="ARBA" id="ARBA00023136"/>
    </source>
</evidence>
<keyword evidence="6" id="KW-0653">Protein transport</keyword>
<name>A0A2C9CSH6_9RHOB</name>